<comment type="subunit">
    <text evidence="3">Homodimer.</text>
</comment>
<comment type="caution">
    <text evidence="4">The sequence shown here is derived from an EMBL/GenBank/DDBJ whole genome shotgun (WGS) entry which is preliminary data.</text>
</comment>
<evidence type="ECO:0000256" key="3">
    <source>
        <dbReference type="HAMAP-Rule" id="MF_00274"/>
    </source>
</evidence>
<protein>
    <recommendedName>
        <fullName evidence="3">Nucleoid-associated protein LEP1GSC179_3562</fullName>
    </recommendedName>
</protein>
<evidence type="ECO:0000256" key="2">
    <source>
        <dbReference type="ARBA" id="ARBA00023125"/>
    </source>
</evidence>
<comment type="subcellular location">
    <subcellularLocation>
        <location evidence="3">Cytoplasm</location>
        <location evidence="3">Nucleoid</location>
    </subcellularLocation>
</comment>
<reference evidence="4" key="1">
    <citation type="submission" date="2012-10" db="EMBL/GenBank/DDBJ databases">
        <authorList>
            <person name="Harkins D.M."/>
            <person name="Durkin A.S."/>
            <person name="Brinkac L.M."/>
            <person name="Haft D.H."/>
            <person name="Selengut J.D."/>
            <person name="Sanka R."/>
            <person name="DePew J."/>
            <person name="Purushe J."/>
            <person name="Matthias M.A."/>
            <person name="Vinetz J.M."/>
            <person name="Sutton G.G."/>
            <person name="Nierman W.C."/>
            <person name="Fouts D.E."/>
        </authorList>
    </citation>
    <scope>NUCLEOTIDE SEQUENCE [LARGE SCALE GENOMIC DNA]</scope>
    <source>
        <strain evidence="4">MOR084</strain>
    </source>
</reference>
<dbReference type="GO" id="GO:0043590">
    <property type="term" value="C:bacterial nucleoid"/>
    <property type="evidence" value="ECO:0007669"/>
    <property type="project" value="UniProtKB-UniRule"/>
</dbReference>
<keyword evidence="1 3" id="KW-0963">Cytoplasm</keyword>
<comment type="similarity">
    <text evidence="3">Belongs to the YbaB/EbfC family.</text>
</comment>
<dbReference type="Proteomes" id="UP000006329">
    <property type="component" value="Unassembled WGS sequence"/>
</dbReference>
<keyword evidence="2 3" id="KW-0238">DNA-binding</keyword>
<dbReference type="Pfam" id="PF02575">
    <property type="entry name" value="YbaB_DNA_bd"/>
    <property type="match status" value="1"/>
</dbReference>
<dbReference type="GO" id="GO:0003677">
    <property type="term" value="F:DNA binding"/>
    <property type="evidence" value="ECO:0007669"/>
    <property type="project" value="UniProtKB-UniRule"/>
</dbReference>
<evidence type="ECO:0000256" key="1">
    <source>
        <dbReference type="ARBA" id="ARBA00022490"/>
    </source>
</evidence>
<dbReference type="InterPro" id="IPR004401">
    <property type="entry name" value="YbaB/EbfC"/>
</dbReference>
<sequence>MLDKIKNLSELLSNMGTLREKMEEVKKRIASIRVVGDAGAGMVTVTATGEGQVTNVFINKKLFDSDDNKMLEDLVMAATNDALKKAKEATAYEFQSVSGGLDFSEISKMFGGNFG</sequence>
<dbReference type="Gene3D" id="3.30.1310.10">
    <property type="entry name" value="Nucleoid-associated protein YbaB-like domain"/>
    <property type="match status" value="1"/>
</dbReference>
<evidence type="ECO:0000313" key="4">
    <source>
        <dbReference type="EMBL" id="EKO32441.1"/>
    </source>
</evidence>
<dbReference type="GO" id="GO:0005829">
    <property type="term" value="C:cytosol"/>
    <property type="evidence" value="ECO:0007669"/>
    <property type="project" value="TreeGrafter"/>
</dbReference>
<dbReference type="PIRSF" id="PIRSF004555">
    <property type="entry name" value="UCP004555"/>
    <property type="match status" value="1"/>
</dbReference>
<dbReference type="PANTHER" id="PTHR33449">
    <property type="entry name" value="NUCLEOID-ASSOCIATED PROTEIN YBAB"/>
    <property type="match status" value="1"/>
</dbReference>
<accession>A0A0E2BAR2</accession>
<keyword evidence="5" id="KW-1185">Reference proteome</keyword>
<dbReference type="InterPro" id="IPR036894">
    <property type="entry name" value="YbaB-like_sf"/>
</dbReference>
<dbReference type="HAMAP" id="MF_00274">
    <property type="entry name" value="DNA_YbaB_EbfC"/>
    <property type="match status" value="1"/>
</dbReference>
<organism evidence="4 5">
    <name type="scientific">Leptospira santarosai str. MOR084</name>
    <dbReference type="NCBI Taxonomy" id="1049984"/>
    <lineage>
        <taxon>Bacteria</taxon>
        <taxon>Pseudomonadati</taxon>
        <taxon>Spirochaetota</taxon>
        <taxon>Spirochaetia</taxon>
        <taxon>Leptospirales</taxon>
        <taxon>Leptospiraceae</taxon>
        <taxon>Leptospira</taxon>
    </lineage>
</organism>
<dbReference type="GeneID" id="29738896"/>
<comment type="function">
    <text evidence="3">Binds to DNA and alters its conformation. May be involved in regulation of gene expression, nucleoid organization and DNA protection.</text>
</comment>
<dbReference type="EMBL" id="AHON02000071">
    <property type="protein sequence ID" value="EKO32441.1"/>
    <property type="molecule type" value="Genomic_DNA"/>
</dbReference>
<dbReference type="RefSeq" id="WP_004462641.1">
    <property type="nucleotide sequence ID" value="NZ_AHON02000071.1"/>
</dbReference>
<proteinExistence type="inferred from homology"/>
<dbReference type="AlphaFoldDB" id="A0A0E2BAR2"/>
<gene>
    <name evidence="4" type="ORF">LEP1GSC179_3562</name>
</gene>
<evidence type="ECO:0000313" key="5">
    <source>
        <dbReference type="Proteomes" id="UP000006329"/>
    </source>
</evidence>
<dbReference type="SUPFAM" id="SSF82607">
    <property type="entry name" value="YbaB-like"/>
    <property type="match status" value="1"/>
</dbReference>
<dbReference type="PANTHER" id="PTHR33449:SF1">
    <property type="entry name" value="NUCLEOID-ASSOCIATED PROTEIN YBAB"/>
    <property type="match status" value="1"/>
</dbReference>
<dbReference type="FunFam" id="3.30.1310.10:FF:000006">
    <property type="entry name" value="Nucleoid-associated protein LEP1GSC116_0101"/>
    <property type="match status" value="1"/>
</dbReference>
<dbReference type="NCBIfam" id="TIGR00103">
    <property type="entry name" value="DNA_YbaB_EbfC"/>
    <property type="match status" value="1"/>
</dbReference>
<name>A0A0E2BAR2_9LEPT</name>